<gene>
    <name evidence="1" type="ORF">Mtai_v1c10140</name>
</gene>
<keyword evidence="2" id="KW-1185">Reference proteome</keyword>
<dbReference type="Proteomes" id="UP000263013">
    <property type="component" value="Chromosome"/>
</dbReference>
<name>A0ABN5LVP0_9DEIN</name>
<evidence type="ECO:0008006" key="3">
    <source>
        <dbReference type="Google" id="ProtNLM"/>
    </source>
</evidence>
<evidence type="ECO:0000313" key="1">
    <source>
        <dbReference type="EMBL" id="AWR86258.1"/>
    </source>
</evidence>
<organism evidence="1 2">
    <name type="scientific">Meiothermus taiwanensis WR-220</name>
    <dbReference type="NCBI Taxonomy" id="1339250"/>
    <lineage>
        <taxon>Bacteria</taxon>
        <taxon>Thermotogati</taxon>
        <taxon>Deinococcota</taxon>
        <taxon>Deinococci</taxon>
        <taxon>Thermales</taxon>
        <taxon>Thermaceae</taxon>
        <taxon>Meiothermus</taxon>
    </lineage>
</organism>
<accession>A0ABN5LVP0</accession>
<dbReference type="EMBL" id="CP021130">
    <property type="protein sequence ID" value="AWR86258.1"/>
    <property type="molecule type" value="Genomic_DNA"/>
</dbReference>
<reference evidence="1 2" key="1">
    <citation type="submission" date="2017-05" db="EMBL/GenBank/DDBJ databases">
        <title>Complete genome sequence of Meiothermus taiwanensis WR-220.</title>
        <authorList>
            <person name="Wu W.-L."/>
            <person name="Lo W.-S."/>
            <person name="Kuo C.-H."/>
            <person name="Wu S.-H."/>
        </authorList>
    </citation>
    <scope>NUCLEOTIDE SEQUENCE [LARGE SCALE GENOMIC DNA]</scope>
    <source>
        <strain evidence="1 2">WR-220</strain>
    </source>
</reference>
<dbReference type="RefSeq" id="WP_027887328.1">
    <property type="nucleotide sequence ID" value="NZ_CP021130.1"/>
</dbReference>
<protein>
    <recommendedName>
        <fullName evidence="3">Gp5/Type VI secretion system Vgr protein OB-fold domain-containing protein</fullName>
    </recommendedName>
</protein>
<proteinExistence type="predicted"/>
<evidence type="ECO:0000313" key="2">
    <source>
        <dbReference type="Proteomes" id="UP000263013"/>
    </source>
</evidence>
<sequence length="158" mass="16941">MQERLTNAIKQLARPAHLDYLALYPGSILKDYEDMHVDVQVDDPRLGALTRVPIWTGLPGVTVKVAPGARVLVGFHQGDPELRYCDLWRGEGLRELRLTASIKVTVDAPLVELGGVGGSNVLLQGQPLTFVFSTTPVANVPTTGTVQSGGSSKVKGVQ</sequence>